<evidence type="ECO:0000313" key="4">
    <source>
        <dbReference type="Proteomes" id="UP001516023"/>
    </source>
</evidence>
<dbReference type="InterPro" id="IPR005114">
    <property type="entry name" value="Helicase_assoc"/>
</dbReference>
<feature type="compositionally biased region" description="Acidic residues" evidence="1">
    <location>
        <begin position="99"/>
        <end position="117"/>
    </location>
</feature>
<feature type="compositionally biased region" description="Acidic residues" evidence="1">
    <location>
        <begin position="66"/>
        <end position="80"/>
    </location>
</feature>
<gene>
    <name evidence="3" type="ORF">HJC23_005780</name>
</gene>
<evidence type="ECO:0000256" key="1">
    <source>
        <dbReference type="SAM" id="MobiDB-lite"/>
    </source>
</evidence>
<dbReference type="EMBL" id="JABMIG020000242">
    <property type="protein sequence ID" value="KAL3784122.1"/>
    <property type="molecule type" value="Genomic_DNA"/>
</dbReference>
<name>A0ABD3P7T6_9STRA</name>
<proteinExistence type="predicted"/>
<sequence>MTTAGNQYCIDLDNNEIQQSLSVAVSVEYETSEAVPMEEAAAEPLPTVNGGDDSLQEVLEPFSDTNENEPVESDENDPVDSGELLEPGQSGHENPGEEVVADGDVNEADAVEESLESENEKQDQDASGEEEQAAGSLSEPETNLLRKRRGRPLGRQNSLPSLKRAKTEAEGLGEISWEDLMGHIQCRLHAMDSDECFLKAVEISMLARSEVESRSKHLLNAFDMMPRGKSTSVPGPPPTLPGTNAAPTVAAVSAASRDALERWMAKYLELKQFQRLNGHCDVPFDQPSYEVLAKWTLFQKHHQSNLNSTQRHLLNSIKFQWGDETKSDKASITMASVDATAAKDEKGTSAKELKAQVNQSKAEKEFSKQKQVKMHRTTKYRTVESVPCIKMEPPLPPKCESDEASILAEVPMFSSLVNFPNARYFGNCVMCDDSEFPVPKQNKGVCNNCDTAVWVFAETGLQIKWCKGCKNFKKWLDFGAKGYSSKCQSCRSLQAQRYALTKKKGDSSSREA</sequence>
<evidence type="ECO:0000313" key="3">
    <source>
        <dbReference type="EMBL" id="KAL3784122.1"/>
    </source>
</evidence>
<accession>A0ABD3P7T6</accession>
<dbReference type="Pfam" id="PF03457">
    <property type="entry name" value="HA"/>
    <property type="match status" value="1"/>
</dbReference>
<evidence type="ECO:0000259" key="2">
    <source>
        <dbReference type="Pfam" id="PF03457"/>
    </source>
</evidence>
<feature type="compositionally biased region" description="Low complexity" evidence="1">
    <location>
        <begin position="33"/>
        <end position="46"/>
    </location>
</feature>
<organism evidence="3 4">
    <name type="scientific">Cyclotella cryptica</name>
    <dbReference type="NCBI Taxonomy" id="29204"/>
    <lineage>
        <taxon>Eukaryota</taxon>
        <taxon>Sar</taxon>
        <taxon>Stramenopiles</taxon>
        <taxon>Ochrophyta</taxon>
        <taxon>Bacillariophyta</taxon>
        <taxon>Coscinodiscophyceae</taxon>
        <taxon>Thalassiosirophycidae</taxon>
        <taxon>Stephanodiscales</taxon>
        <taxon>Stephanodiscaceae</taxon>
        <taxon>Cyclotella</taxon>
    </lineage>
</organism>
<keyword evidence="4" id="KW-1185">Reference proteome</keyword>
<feature type="region of interest" description="Disordered" evidence="1">
    <location>
        <begin position="32"/>
        <end position="170"/>
    </location>
</feature>
<dbReference type="AlphaFoldDB" id="A0ABD3P7T6"/>
<protein>
    <recommendedName>
        <fullName evidence="2">Helicase-associated domain-containing protein</fullName>
    </recommendedName>
</protein>
<feature type="domain" description="Helicase-associated" evidence="2">
    <location>
        <begin position="261"/>
        <end position="319"/>
    </location>
</feature>
<dbReference type="Proteomes" id="UP001516023">
    <property type="component" value="Unassembled WGS sequence"/>
</dbReference>
<comment type="caution">
    <text evidence="3">The sequence shown here is derived from an EMBL/GenBank/DDBJ whole genome shotgun (WGS) entry which is preliminary data.</text>
</comment>
<reference evidence="3 4" key="1">
    <citation type="journal article" date="2020" name="G3 (Bethesda)">
        <title>Improved Reference Genome for Cyclotella cryptica CCMP332, a Model for Cell Wall Morphogenesis, Salinity Adaptation, and Lipid Production in Diatoms (Bacillariophyta).</title>
        <authorList>
            <person name="Roberts W.R."/>
            <person name="Downey K.M."/>
            <person name="Ruck E.C."/>
            <person name="Traller J.C."/>
            <person name="Alverson A.J."/>
        </authorList>
    </citation>
    <scope>NUCLEOTIDE SEQUENCE [LARGE SCALE GENOMIC DNA]</scope>
    <source>
        <strain evidence="3 4">CCMP332</strain>
    </source>
</reference>